<evidence type="ECO:0000256" key="4">
    <source>
        <dbReference type="ARBA" id="ARBA00023163"/>
    </source>
</evidence>
<comment type="caution">
    <text evidence="6">The sequence shown here is derived from an EMBL/GenBank/DDBJ whole genome shotgun (WGS) entry which is preliminary data.</text>
</comment>
<dbReference type="Pfam" id="PF00126">
    <property type="entry name" value="HTH_1"/>
    <property type="match status" value="1"/>
</dbReference>
<evidence type="ECO:0000256" key="2">
    <source>
        <dbReference type="ARBA" id="ARBA00023015"/>
    </source>
</evidence>
<dbReference type="InterPro" id="IPR036388">
    <property type="entry name" value="WH-like_DNA-bd_sf"/>
</dbReference>
<keyword evidence="2" id="KW-0805">Transcription regulation</keyword>
<keyword evidence="7" id="KW-1185">Reference proteome</keyword>
<dbReference type="SUPFAM" id="SSF46785">
    <property type="entry name" value="Winged helix' DNA-binding domain"/>
    <property type="match status" value="1"/>
</dbReference>
<dbReference type="SUPFAM" id="SSF53850">
    <property type="entry name" value="Periplasmic binding protein-like II"/>
    <property type="match status" value="1"/>
</dbReference>
<proteinExistence type="inferred from homology"/>
<dbReference type="InterPro" id="IPR005119">
    <property type="entry name" value="LysR_subst-bd"/>
</dbReference>
<organism evidence="6 7">
    <name type="scientific">Ferrimonas pelagia</name>
    <dbReference type="NCBI Taxonomy" id="1177826"/>
    <lineage>
        <taxon>Bacteria</taxon>
        <taxon>Pseudomonadati</taxon>
        <taxon>Pseudomonadota</taxon>
        <taxon>Gammaproteobacteria</taxon>
        <taxon>Alteromonadales</taxon>
        <taxon>Ferrimonadaceae</taxon>
        <taxon>Ferrimonas</taxon>
    </lineage>
</organism>
<dbReference type="PANTHER" id="PTHR30126:SF21">
    <property type="entry name" value="TRANSCRIPTIONAL REGULATOR-RELATED"/>
    <property type="match status" value="1"/>
</dbReference>
<dbReference type="Gene3D" id="3.40.190.290">
    <property type="match status" value="1"/>
</dbReference>
<comment type="similarity">
    <text evidence="1">Belongs to the LysR transcriptional regulatory family.</text>
</comment>
<keyword evidence="3" id="KW-0238">DNA-binding</keyword>
<dbReference type="RefSeq" id="WP_345336697.1">
    <property type="nucleotide sequence ID" value="NZ_BAABJZ010000099.1"/>
</dbReference>
<dbReference type="EMBL" id="BAABJZ010000099">
    <property type="protein sequence ID" value="GAA4898129.1"/>
    <property type="molecule type" value="Genomic_DNA"/>
</dbReference>
<evidence type="ECO:0000256" key="1">
    <source>
        <dbReference type="ARBA" id="ARBA00009437"/>
    </source>
</evidence>
<evidence type="ECO:0000313" key="6">
    <source>
        <dbReference type="EMBL" id="GAA4898129.1"/>
    </source>
</evidence>
<evidence type="ECO:0000259" key="5">
    <source>
        <dbReference type="PROSITE" id="PS50931"/>
    </source>
</evidence>
<dbReference type="PROSITE" id="PS50931">
    <property type="entry name" value="HTH_LYSR"/>
    <property type="match status" value="1"/>
</dbReference>
<dbReference type="Pfam" id="PF03466">
    <property type="entry name" value="LysR_substrate"/>
    <property type="match status" value="1"/>
</dbReference>
<dbReference type="Proteomes" id="UP001499988">
    <property type="component" value="Unassembled WGS sequence"/>
</dbReference>
<dbReference type="Gene3D" id="1.10.10.10">
    <property type="entry name" value="Winged helix-like DNA-binding domain superfamily/Winged helix DNA-binding domain"/>
    <property type="match status" value="1"/>
</dbReference>
<sequence length="292" mass="32582">MDVKVFRTFLAVAKQRHFGRAAADLYITQAAVSARIKQLESFFDTQLFVRDRNAIKLTSAGERLTSYAEVMVSTLEQAKLELALEDNKAIQLTIAGTPNIWDAYLQHCLSLITDAFTGYGFNAQALGREQINTALVDRTLDLGLLFDPIKSDELMCKEVAKLDLILVATEALPLQQALSSRYIYVDWGTRFASEHAQRHPRIPPPFLRTSTGRIALDFILEKGGAAYLPLSLAQPLLDSQQLYAVEEAPLWQRPVYLSYRKGSSSLDAVERIEQLISETDPASAFTLQQLGN</sequence>
<dbReference type="InterPro" id="IPR036390">
    <property type="entry name" value="WH_DNA-bd_sf"/>
</dbReference>
<keyword evidence="4" id="KW-0804">Transcription</keyword>
<reference evidence="7" key="1">
    <citation type="journal article" date="2019" name="Int. J. Syst. Evol. Microbiol.">
        <title>The Global Catalogue of Microorganisms (GCM) 10K type strain sequencing project: providing services to taxonomists for standard genome sequencing and annotation.</title>
        <authorList>
            <consortium name="The Broad Institute Genomics Platform"/>
            <consortium name="The Broad Institute Genome Sequencing Center for Infectious Disease"/>
            <person name="Wu L."/>
            <person name="Ma J."/>
        </authorList>
    </citation>
    <scope>NUCLEOTIDE SEQUENCE [LARGE SCALE GENOMIC DNA]</scope>
    <source>
        <strain evidence="7">JCM 18401</strain>
    </source>
</reference>
<accession>A0ABP9FEE7</accession>
<protein>
    <submittedName>
        <fullName evidence="6">LysR family transcriptional regulator</fullName>
    </submittedName>
</protein>
<dbReference type="PRINTS" id="PR00039">
    <property type="entry name" value="HTHLYSR"/>
</dbReference>
<dbReference type="InterPro" id="IPR000847">
    <property type="entry name" value="LysR_HTH_N"/>
</dbReference>
<evidence type="ECO:0000313" key="7">
    <source>
        <dbReference type="Proteomes" id="UP001499988"/>
    </source>
</evidence>
<gene>
    <name evidence="6" type="ORF">GCM10023333_34390</name>
</gene>
<dbReference type="PANTHER" id="PTHR30126">
    <property type="entry name" value="HTH-TYPE TRANSCRIPTIONAL REGULATOR"/>
    <property type="match status" value="1"/>
</dbReference>
<name>A0ABP9FEE7_9GAMM</name>
<evidence type="ECO:0000256" key="3">
    <source>
        <dbReference type="ARBA" id="ARBA00023125"/>
    </source>
</evidence>
<feature type="domain" description="HTH lysR-type" evidence="5">
    <location>
        <begin position="1"/>
        <end position="58"/>
    </location>
</feature>